<comment type="caution">
    <text evidence="2">The sequence shown here is derived from an EMBL/GenBank/DDBJ whole genome shotgun (WGS) entry which is preliminary data.</text>
</comment>
<gene>
    <name evidence="2" type="ORF">cyc_03671</name>
</gene>
<feature type="compositionally biased region" description="Polar residues" evidence="1">
    <location>
        <begin position="234"/>
        <end position="245"/>
    </location>
</feature>
<accession>A0A1D3D9X8</accession>
<organism evidence="2 3">
    <name type="scientific">Cyclospora cayetanensis</name>
    <dbReference type="NCBI Taxonomy" id="88456"/>
    <lineage>
        <taxon>Eukaryota</taxon>
        <taxon>Sar</taxon>
        <taxon>Alveolata</taxon>
        <taxon>Apicomplexa</taxon>
        <taxon>Conoidasida</taxon>
        <taxon>Coccidia</taxon>
        <taxon>Eucoccidiorida</taxon>
        <taxon>Eimeriorina</taxon>
        <taxon>Eimeriidae</taxon>
        <taxon>Cyclospora</taxon>
    </lineage>
</organism>
<dbReference type="EMBL" id="JROU02000147">
    <property type="protein sequence ID" value="OEH80248.1"/>
    <property type="molecule type" value="Genomic_DNA"/>
</dbReference>
<protein>
    <submittedName>
        <fullName evidence="2">Uncharacterized protein</fullName>
    </submittedName>
</protein>
<dbReference type="AlphaFoldDB" id="A0A1D3D9X8"/>
<keyword evidence="3" id="KW-1185">Reference proteome</keyword>
<sequence length="605" mass="64408">MSVTTCDPQPRFSWARPIASAELWVPKAGEGEEGVGPWCECLGHPADRRALIKAFELAAEQRGSASRCRKEEGRGVVGGYSRSRCSFGGGGEAAAGAKNVAASRPRKNRTPKGPCGPLQEALVCGLSDCMSTMVWVSGLTPAQDAGQDHGISAAHAADARGHPAAAAEAGKGAVGRGVGGASRQRGGRFRKAGGPLSFSATRTASTSGVPPIGVDPCWPPRGCFLTTAAGRSRQTPFSTRSSSQECAPARSRGALAAGEAAITGPPKARNGTESQAAKDFKKPKRQFPPPGKLIPPLRRRARSVGRPTLEGHPPALRSGGMRVPLADRERGALWILGRTLKDHTKRLTGRIILGMEPFSMLSSGDSRASTEGSGPNCTDFFLEPGGSQLLNCLRQLRAKGTFVLIELPYEKSDASIRCARCRRDTTAPHTRLDCAQRSLQLKTLFEAEFCGFGVVGKADTECVRGDFSALRVARVLYLWLIWGRGGRWWEGVLVEQRAAVSEGQLIIETSAGLDAFLGTSVVGRRSICLPPELVKTYSAQWQLRGSSHHHQGEGILAGRTTPGGITAVLDSDFPCDLLFALRDGRREQSIKGLQRIIHAINAVQS</sequence>
<evidence type="ECO:0000256" key="1">
    <source>
        <dbReference type="SAM" id="MobiDB-lite"/>
    </source>
</evidence>
<reference evidence="2 3" key="1">
    <citation type="journal article" date="2016" name="BMC Genomics">
        <title>Comparative genomics reveals Cyclospora cayetanensis possesses coccidia-like metabolism and invasion components but unique surface antigens.</title>
        <authorList>
            <person name="Liu S."/>
            <person name="Wang L."/>
            <person name="Zheng H."/>
            <person name="Xu Z."/>
            <person name="Roellig D.M."/>
            <person name="Li N."/>
            <person name="Frace M.A."/>
            <person name="Tang K."/>
            <person name="Arrowood M.J."/>
            <person name="Moss D.M."/>
            <person name="Zhang L."/>
            <person name="Feng Y."/>
            <person name="Xiao L."/>
        </authorList>
    </citation>
    <scope>NUCLEOTIDE SEQUENCE [LARGE SCALE GENOMIC DNA]</scope>
    <source>
        <strain evidence="2 3">CHN_HEN01</strain>
    </source>
</reference>
<dbReference type="InParanoid" id="A0A1D3D9X8"/>
<proteinExistence type="predicted"/>
<feature type="region of interest" description="Disordered" evidence="1">
    <location>
        <begin position="90"/>
        <end position="114"/>
    </location>
</feature>
<feature type="region of interest" description="Disordered" evidence="1">
    <location>
        <begin position="234"/>
        <end position="321"/>
    </location>
</feature>
<evidence type="ECO:0000313" key="2">
    <source>
        <dbReference type="EMBL" id="OEH80248.1"/>
    </source>
</evidence>
<dbReference type="VEuPathDB" id="ToxoDB:cyc_03671"/>
<dbReference type="Proteomes" id="UP000095192">
    <property type="component" value="Unassembled WGS sequence"/>
</dbReference>
<name>A0A1D3D9X8_9EIME</name>
<evidence type="ECO:0000313" key="3">
    <source>
        <dbReference type="Proteomes" id="UP000095192"/>
    </source>
</evidence>
<feature type="compositionally biased region" description="Polar residues" evidence="1">
    <location>
        <begin position="198"/>
        <end position="207"/>
    </location>
</feature>
<feature type="region of interest" description="Disordered" evidence="1">
    <location>
        <begin position="168"/>
        <end position="207"/>
    </location>
</feature>